<keyword evidence="2" id="KW-1185">Reference proteome</keyword>
<name>A0ABV1JT23_9PSEU</name>
<reference evidence="1 2" key="1">
    <citation type="submission" date="2024-03" db="EMBL/GenBank/DDBJ databases">
        <title>Draft genome sequence of Pseudonocardia tropica JCM 19149.</title>
        <authorList>
            <person name="Butdee W."/>
            <person name="Duangmal K."/>
        </authorList>
    </citation>
    <scope>NUCLEOTIDE SEQUENCE [LARGE SCALE GENOMIC DNA]</scope>
    <source>
        <strain evidence="1 2">JCM 19149</strain>
    </source>
</reference>
<comment type="caution">
    <text evidence="1">The sequence shown here is derived from an EMBL/GenBank/DDBJ whole genome shotgun (WGS) entry which is preliminary data.</text>
</comment>
<proteinExistence type="predicted"/>
<dbReference type="Proteomes" id="UP001464923">
    <property type="component" value="Unassembled WGS sequence"/>
</dbReference>
<sequence length="42" mass="4482">MTVRGVTVLNLADADDDGPGAVTALRTYYDTAVFVTPPRARD</sequence>
<dbReference type="RefSeq" id="WP_345653943.1">
    <property type="nucleotide sequence ID" value="NZ_BAABLY010000091.1"/>
</dbReference>
<organism evidence="1 2">
    <name type="scientific">Pseudonocardia tropica</name>
    <dbReference type="NCBI Taxonomy" id="681289"/>
    <lineage>
        <taxon>Bacteria</taxon>
        <taxon>Bacillati</taxon>
        <taxon>Actinomycetota</taxon>
        <taxon>Actinomycetes</taxon>
        <taxon>Pseudonocardiales</taxon>
        <taxon>Pseudonocardiaceae</taxon>
        <taxon>Pseudonocardia</taxon>
    </lineage>
</organism>
<accession>A0ABV1JT23</accession>
<gene>
    <name evidence="1" type="ORF">WHI96_09695</name>
</gene>
<evidence type="ECO:0000313" key="1">
    <source>
        <dbReference type="EMBL" id="MEQ3539094.1"/>
    </source>
</evidence>
<dbReference type="EMBL" id="JBEDNP010000004">
    <property type="protein sequence ID" value="MEQ3539094.1"/>
    <property type="molecule type" value="Genomic_DNA"/>
</dbReference>
<evidence type="ECO:0000313" key="2">
    <source>
        <dbReference type="Proteomes" id="UP001464923"/>
    </source>
</evidence>
<protein>
    <submittedName>
        <fullName evidence="1">Uncharacterized protein</fullName>
    </submittedName>
</protein>